<feature type="transmembrane region" description="Helical" evidence="1">
    <location>
        <begin position="20"/>
        <end position="43"/>
    </location>
</feature>
<dbReference type="AlphaFoldDB" id="A0A0D1LG61"/>
<feature type="transmembrane region" description="Helical" evidence="1">
    <location>
        <begin position="50"/>
        <end position="72"/>
    </location>
</feature>
<keyword evidence="1" id="KW-0812">Transmembrane</keyword>
<dbReference type="RefSeq" id="WP_043985162.1">
    <property type="nucleotide sequence ID" value="NZ_JXST01000008.1"/>
</dbReference>
<evidence type="ECO:0008006" key="4">
    <source>
        <dbReference type="Google" id="ProtNLM"/>
    </source>
</evidence>
<keyword evidence="1" id="KW-1133">Transmembrane helix</keyword>
<gene>
    <name evidence="2" type="ORF">TL10_07460</name>
</gene>
<evidence type="ECO:0000313" key="2">
    <source>
        <dbReference type="EMBL" id="KIU17472.1"/>
    </source>
</evidence>
<organism evidence="2 3">
    <name type="scientific">Mycolicibacterium llatzerense</name>
    <dbReference type="NCBI Taxonomy" id="280871"/>
    <lineage>
        <taxon>Bacteria</taxon>
        <taxon>Bacillati</taxon>
        <taxon>Actinomycetota</taxon>
        <taxon>Actinomycetes</taxon>
        <taxon>Mycobacteriales</taxon>
        <taxon>Mycobacteriaceae</taxon>
        <taxon>Mycolicibacterium</taxon>
    </lineage>
</organism>
<protein>
    <recommendedName>
        <fullName evidence="4">Transmembrane protein</fullName>
    </recommendedName>
</protein>
<comment type="caution">
    <text evidence="2">The sequence shown here is derived from an EMBL/GenBank/DDBJ whole genome shotgun (WGS) entry which is preliminary data.</text>
</comment>
<dbReference type="Proteomes" id="UP000032221">
    <property type="component" value="Unassembled WGS sequence"/>
</dbReference>
<evidence type="ECO:0000313" key="3">
    <source>
        <dbReference type="Proteomes" id="UP000032221"/>
    </source>
</evidence>
<accession>A0A0D1LG61</accession>
<reference evidence="2 3" key="1">
    <citation type="submission" date="2015-01" db="EMBL/GenBank/DDBJ databases">
        <title>Genome sequence of Mycobacterium llatzerense and Mycobacterium immunogenum recovered from brain abscess.</title>
        <authorList>
            <person name="Greninger A.L."/>
            <person name="Langelier C."/>
            <person name="Cunningham G."/>
            <person name="Chiu C.Y."/>
            <person name="Miller S."/>
        </authorList>
    </citation>
    <scope>NUCLEOTIDE SEQUENCE [LARGE SCALE GENOMIC DNA]</scope>
    <source>
        <strain evidence="2 3">CLUC14</strain>
    </source>
</reference>
<name>A0A0D1LG61_9MYCO</name>
<dbReference type="EMBL" id="JXST01000008">
    <property type="protein sequence ID" value="KIU17472.1"/>
    <property type="molecule type" value="Genomic_DNA"/>
</dbReference>
<proteinExistence type="predicted"/>
<evidence type="ECO:0000256" key="1">
    <source>
        <dbReference type="SAM" id="Phobius"/>
    </source>
</evidence>
<keyword evidence="1" id="KW-0472">Membrane</keyword>
<dbReference type="PATRIC" id="fig|280871.6.peg.1544"/>
<keyword evidence="3" id="KW-1185">Reference proteome</keyword>
<sequence length="81" mass="9215">MNDNKGEVQLPWLEHPLDSPFWMVLIFAVTMWLATAFAAFVVAPRDRPWSFFWCTLLLLGPLRIALALVAHARPKPEVAVN</sequence>